<dbReference type="InterPro" id="IPR036397">
    <property type="entry name" value="RNaseH_sf"/>
</dbReference>
<gene>
    <name evidence="2" type="ORF">ACFSW4_11370</name>
</gene>
<evidence type="ECO:0000313" key="2">
    <source>
        <dbReference type="EMBL" id="MFD2639470.1"/>
    </source>
</evidence>
<proteinExistence type="predicted"/>
<keyword evidence="2" id="KW-0378">Hydrolase</keyword>
<protein>
    <submittedName>
        <fullName evidence="2">Ribonuclease HI family protein</fullName>
        <ecNumber evidence="2">3.1.26.4</ecNumber>
    </submittedName>
</protein>
<dbReference type="Pfam" id="PF00075">
    <property type="entry name" value="RNase_H"/>
    <property type="match status" value="1"/>
</dbReference>
<dbReference type="InterPro" id="IPR002156">
    <property type="entry name" value="RNaseH_domain"/>
</dbReference>
<dbReference type="Gene3D" id="3.30.420.10">
    <property type="entry name" value="Ribonuclease H-like superfamily/Ribonuclease H"/>
    <property type="match status" value="1"/>
</dbReference>
<dbReference type="PROSITE" id="PS50879">
    <property type="entry name" value="RNASE_H_1"/>
    <property type="match status" value="1"/>
</dbReference>
<reference evidence="3" key="1">
    <citation type="journal article" date="2019" name="Int. J. Syst. Evol. Microbiol.">
        <title>The Global Catalogue of Microorganisms (GCM) 10K type strain sequencing project: providing services to taxonomists for standard genome sequencing and annotation.</title>
        <authorList>
            <consortium name="The Broad Institute Genomics Platform"/>
            <consortium name="The Broad Institute Genome Sequencing Center for Infectious Disease"/>
            <person name="Wu L."/>
            <person name="Ma J."/>
        </authorList>
    </citation>
    <scope>NUCLEOTIDE SEQUENCE [LARGE SCALE GENOMIC DNA]</scope>
    <source>
        <strain evidence="3">TISTR 1571</strain>
    </source>
</reference>
<dbReference type="EMBL" id="JBHUMZ010000025">
    <property type="protein sequence ID" value="MFD2639470.1"/>
    <property type="molecule type" value="Genomic_DNA"/>
</dbReference>
<evidence type="ECO:0000313" key="3">
    <source>
        <dbReference type="Proteomes" id="UP001597452"/>
    </source>
</evidence>
<evidence type="ECO:0000259" key="1">
    <source>
        <dbReference type="PROSITE" id="PS50879"/>
    </source>
</evidence>
<dbReference type="RefSeq" id="WP_377329390.1">
    <property type="nucleotide sequence ID" value="NZ_JBHUMZ010000025.1"/>
</dbReference>
<dbReference type="GO" id="GO:0004523">
    <property type="term" value="F:RNA-DNA hybrid ribonuclease activity"/>
    <property type="evidence" value="ECO:0007669"/>
    <property type="project" value="UniProtKB-EC"/>
</dbReference>
<dbReference type="EC" id="3.1.26.4" evidence="2"/>
<dbReference type="PANTHER" id="PTHR47723">
    <property type="entry name" value="OS05G0353850 PROTEIN"/>
    <property type="match status" value="1"/>
</dbReference>
<keyword evidence="3" id="KW-1185">Reference proteome</keyword>
<sequence>MIEVYVDGASQGNPGLSGAGIYIKAHGKQLEFAEPLGVHTSHKAEFLAAIKALDICMNQYPDEILSFRSDSQIVVDAVEAGYTKNPLFQPLLSEIIEKGNQFPLYFFKWIPSKQNHHADRLAKQAIHKKS</sequence>
<dbReference type="PANTHER" id="PTHR47723:SF19">
    <property type="entry name" value="POLYNUCLEOTIDYL TRANSFERASE, RIBONUCLEASE H-LIKE SUPERFAMILY PROTEIN"/>
    <property type="match status" value="1"/>
</dbReference>
<dbReference type="InterPro" id="IPR053151">
    <property type="entry name" value="RNase_H-like"/>
</dbReference>
<accession>A0ABW5QCK2</accession>
<dbReference type="SUPFAM" id="SSF53098">
    <property type="entry name" value="Ribonuclease H-like"/>
    <property type="match status" value="1"/>
</dbReference>
<comment type="caution">
    <text evidence="2">The sequence shown here is derived from an EMBL/GenBank/DDBJ whole genome shotgun (WGS) entry which is preliminary data.</text>
</comment>
<dbReference type="CDD" id="cd09279">
    <property type="entry name" value="RNase_HI_like"/>
    <property type="match status" value="1"/>
</dbReference>
<dbReference type="InterPro" id="IPR012337">
    <property type="entry name" value="RNaseH-like_sf"/>
</dbReference>
<feature type="domain" description="RNase H type-1" evidence="1">
    <location>
        <begin position="1"/>
        <end position="127"/>
    </location>
</feature>
<name>A0ABW5QCK2_9BACI</name>
<dbReference type="Proteomes" id="UP001597452">
    <property type="component" value="Unassembled WGS sequence"/>
</dbReference>
<organism evidence="2 3">
    <name type="scientific">Piscibacillus salipiscarius</name>
    <dbReference type="NCBI Taxonomy" id="299480"/>
    <lineage>
        <taxon>Bacteria</taxon>
        <taxon>Bacillati</taxon>
        <taxon>Bacillota</taxon>
        <taxon>Bacilli</taxon>
        <taxon>Bacillales</taxon>
        <taxon>Bacillaceae</taxon>
        <taxon>Piscibacillus</taxon>
    </lineage>
</organism>